<keyword evidence="8" id="KW-0520">NAD</keyword>
<dbReference type="GO" id="GO:0046872">
    <property type="term" value="F:metal ion binding"/>
    <property type="evidence" value="ECO:0007669"/>
    <property type="project" value="UniProtKB-KW"/>
</dbReference>
<evidence type="ECO:0000256" key="8">
    <source>
        <dbReference type="ARBA" id="ARBA00023027"/>
    </source>
</evidence>
<evidence type="ECO:0000256" key="6">
    <source>
        <dbReference type="ARBA" id="ARBA00022801"/>
    </source>
</evidence>
<dbReference type="AlphaFoldDB" id="A0A317DGE2"/>
<dbReference type="PANTHER" id="PTHR42904">
    <property type="entry name" value="NUDIX HYDROLASE, NUDC SUBFAMILY"/>
    <property type="match status" value="1"/>
</dbReference>
<evidence type="ECO:0000256" key="1">
    <source>
        <dbReference type="ARBA" id="ARBA00001946"/>
    </source>
</evidence>
<comment type="cofactor">
    <cofactor evidence="2">
        <name>Zn(2+)</name>
        <dbReference type="ChEBI" id="CHEBI:29105"/>
    </cofactor>
</comment>
<dbReference type="InterPro" id="IPR020084">
    <property type="entry name" value="NUDIX_hydrolase_CS"/>
</dbReference>
<dbReference type="PANTHER" id="PTHR42904:SF6">
    <property type="entry name" value="NAD-CAPPED RNA HYDROLASE NUDT12"/>
    <property type="match status" value="1"/>
</dbReference>
<dbReference type="GO" id="GO:0035529">
    <property type="term" value="F:NADH pyrophosphatase activity"/>
    <property type="evidence" value="ECO:0007669"/>
    <property type="project" value="TreeGrafter"/>
</dbReference>
<dbReference type="Pfam" id="PF09296">
    <property type="entry name" value="NUDIX-like"/>
    <property type="match status" value="1"/>
</dbReference>
<comment type="similarity">
    <text evidence="3">Belongs to the Nudix hydrolase family. NudC subfamily.</text>
</comment>
<dbReference type="NCBIfam" id="NF001299">
    <property type="entry name" value="PRK00241.1"/>
    <property type="match status" value="1"/>
</dbReference>
<sequence length="349" mass="36744">MPCRPRGLRPPARVSRVVSGVSRRGGVGARAGPPTWHGGAVTTAERVLAYGGGWLDRAGALRADPARLDAMLADPTSVVLPLWRDRCLVDGDGPVRLTADRASLVRSAADATVFLGLDGDTAVFAVDLSALPEQSAVEMAGAARAVDVRALVGRLDASDAAVQAYARGVLHWHRQQRYCGTCGAAAVSDGGGHVRTCTGGECGRLLFPRIEPAIIVLVVAPDEPGVPERCLLARHAGAREDAYSTLAGFVEVGESLEDAVRREMAEEAGITVTGLAYQGSQAWPFPAGLMVGFRATAGSDEVRVDGVELLEARWFTRAELRERVASGRPLGRVDSIDHQLLGDWLAGGD</sequence>
<proteinExistence type="inferred from homology"/>
<dbReference type="Proteomes" id="UP000245410">
    <property type="component" value="Unassembled WGS sequence"/>
</dbReference>
<dbReference type="EC" id="3.6.1.22" evidence="4"/>
<comment type="cofactor">
    <cofactor evidence="1">
        <name>Mg(2+)</name>
        <dbReference type="ChEBI" id="CHEBI:18420"/>
    </cofactor>
</comment>
<reference evidence="12 13" key="1">
    <citation type="submission" date="2018-05" db="EMBL/GenBank/DDBJ databases">
        <title>Micromonospora atacamensis sp. nov., a novel actinobacteria isolated from high altitude Atacama Desert soil.</title>
        <authorList>
            <person name="Carro L."/>
            <person name="Golinska P."/>
            <person name="Klenk H.-P."/>
            <person name="Goodfellow M."/>
        </authorList>
    </citation>
    <scope>NUCLEOTIDE SEQUENCE [LARGE SCALE GENOMIC DNA]</scope>
    <source>
        <strain evidence="12 13">5R2A7</strain>
    </source>
</reference>
<dbReference type="Pfam" id="PF00293">
    <property type="entry name" value="NUDIX"/>
    <property type="match status" value="1"/>
</dbReference>
<dbReference type="InterPro" id="IPR049734">
    <property type="entry name" value="NudC-like_C"/>
</dbReference>
<comment type="catalytic activity">
    <reaction evidence="9">
        <text>a 5'-end NAD(+)-phospho-ribonucleoside in mRNA + H2O = a 5'-end phospho-adenosine-phospho-ribonucleoside in mRNA + beta-nicotinamide D-ribonucleotide + 2 H(+)</text>
        <dbReference type="Rhea" id="RHEA:60876"/>
        <dbReference type="Rhea" id="RHEA-COMP:15698"/>
        <dbReference type="Rhea" id="RHEA-COMP:15719"/>
        <dbReference type="ChEBI" id="CHEBI:14649"/>
        <dbReference type="ChEBI" id="CHEBI:15377"/>
        <dbReference type="ChEBI" id="CHEBI:15378"/>
        <dbReference type="ChEBI" id="CHEBI:144029"/>
        <dbReference type="ChEBI" id="CHEBI:144051"/>
    </reaction>
    <physiologicalReaction direction="left-to-right" evidence="9">
        <dbReference type="Rhea" id="RHEA:60877"/>
    </physiologicalReaction>
</comment>
<dbReference type="SUPFAM" id="SSF55811">
    <property type="entry name" value="Nudix"/>
    <property type="match status" value="1"/>
</dbReference>
<protein>
    <recommendedName>
        <fullName evidence="4">NAD(+) diphosphatase</fullName>
        <ecNumber evidence="4">3.6.1.22</ecNumber>
    </recommendedName>
</protein>
<accession>A0A317DGE2</accession>
<dbReference type="InterPro" id="IPR015797">
    <property type="entry name" value="NUDIX_hydrolase-like_dom_sf"/>
</dbReference>
<evidence type="ECO:0000256" key="9">
    <source>
        <dbReference type="ARBA" id="ARBA00023679"/>
    </source>
</evidence>
<keyword evidence="13" id="KW-1185">Reference proteome</keyword>
<feature type="domain" description="Nudix hydrolase" evidence="11">
    <location>
        <begin position="208"/>
        <end position="337"/>
    </location>
</feature>
<feature type="region of interest" description="Disordered" evidence="10">
    <location>
        <begin position="1"/>
        <end position="34"/>
    </location>
</feature>
<evidence type="ECO:0000256" key="5">
    <source>
        <dbReference type="ARBA" id="ARBA00022723"/>
    </source>
</evidence>
<evidence type="ECO:0000256" key="2">
    <source>
        <dbReference type="ARBA" id="ARBA00001947"/>
    </source>
</evidence>
<dbReference type="InterPro" id="IPR000086">
    <property type="entry name" value="NUDIX_hydrolase_dom"/>
</dbReference>
<dbReference type="EMBL" id="QGKR01000094">
    <property type="protein sequence ID" value="PWR12796.1"/>
    <property type="molecule type" value="Genomic_DNA"/>
</dbReference>
<dbReference type="OrthoDB" id="9791656at2"/>
<evidence type="ECO:0000256" key="10">
    <source>
        <dbReference type="SAM" id="MobiDB-lite"/>
    </source>
</evidence>
<evidence type="ECO:0000313" key="13">
    <source>
        <dbReference type="Proteomes" id="UP000245410"/>
    </source>
</evidence>
<dbReference type="InterPro" id="IPR050241">
    <property type="entry name" value="NAD-cap_RNA_hydrolase_NudC"/>
</dbReference>
<organism evidence="12 13">
    <name type="scientific">Micromonospora acroterricola</name>
    <dbReference type="NCBI Taxonomy" id="2202421"/>
    <lineage>
        <taxon>Bacteria</taxon>
        <taxon>Bacillati</taxon>
        <taxon>Actinomycetota</taxon>
        <taxon>Actinomycetes</taxon>
        <taxon>Micromonosporales</taxon>
        <taxon>Micromonosporaceae</taxon>
        <taxon>Micromonospora</taxon>
    </lineage>
</organism>
<dbReference type="GO" id="GO:0006742">
    <property type="term" value="P:NADP+ catabolic process"/>
    <property type="evidence" value="ECO:0007669"/>
    <property type="project" value="TreeGrafter"/>
</dbReference>
<evidence type="ECO:0000256" key="3">
    <source>
        <dbReference type="ARBA" id="ARBA00009595"/>
    </source>
</evidence>
<evidence type="ECO:0000313" key="12">
    <source>
        <dbReference type="EMBL" id="PWR12796.1"/>
    </source>
</evidence>
<dbReference type="InterPro" id="IPR015375">
    <property type="entry name" value="NADH_PPase-like_N"/>
</dbReference>
<dbReference type="GO" id="GO:0019677">
    <property type="term" value="P:NAD+ catabolic process"/>
    <property type="evidence" value="ECO:0007669"/>
    <property type="project" value="TreeGrafter"/>
</dbReference>
<dbReference type="Gene3D" id="3.90.79.20">
    <property type="match status" value="1"/>
</dbReference>
<name>A0A317DGE2_9ACTN</name>
<comment type="caution">
    <text evidence="12">The sequence shown here is derived from an EMBL/GenBank/DDBJ whole genome shotgun (WGS) entry which is preliminary data.</text>
</comment>
<dbReference type="Gene3D" id="3.90.79.10">
    <property type="entry name" value="Nucleoside Triphosphate Pyrophosphohydrolase"/>
    <property type="match status" value="1"/>
</dbReference>
<dbReference type="PROSITE" id="PS51462">
    <property type="entry name" value="NUDIX"/>
    <property type="match status" value="1"/>
</dbReference>
<keyword evidence="5" id="KW-0479">Metal-binding</keyword>
<dbReference type="CDD" id="cd03429">
    <property type="entry name" value="NUDIX_NADH_pyrophosphatase_Nudt13"/>
    <property type="match status" value="1"/>
</dbReference>
<keyword evidence="7" id="KW-0460">Magnesium</keyword>
<evidence type="ECO:0000259" key="11">
    <source>
        <dbReference type="PROSITE" id="PS51462"/>
    </source>
</evidence>
<dbReference type="PROSITE" id="PS00893">
    <property type="entry name" value="NUDIX_BOX"/>
    <property type="match status" value="1"/>
</dbReference>
<keyword evidence="6" id="KW-0378">Hydrolase</keyword>
<dbReference type="GO" id="GO:0005829">
    <property type="term" value="C:cytosol"/>
    <property type="evidence" value="ECO:0007669"/>
    <property type="project" value="TreeGrafter"/>
</dbReference>
<feature type="compositionally biased region" description="Low complexity" evidence="10">
    <location>
        <begin position="9"/>
        <end position="22"/>
    </location>
</feature>
<evidence type="ECO:0000256" key="7">
    <source>
        <dbReference type="ARBA" id="ARBA00022842"/>
    </source>
</evidence>
<gene>
    <name evidence="12" type="ORF">DKT68_02395</name>
</gene>
<evidence type="ECO:0000256" key="4">
    <source>
        <dbReference type="ARBA" id="ARBA00012381"/>
    </source>
</evidence>